<keyword evidence="8" id="KW-1185">Reference proteome</keyword>
<dbReference type="Pfam" id="PF12852">
    <property type="entry name" value="Cupin_6"/>
    <property type="match status" value="1"/>
</dbReference>
<dbReference type="InterPro" id="IPR018060">
    <property type="entry name" value="HTH_AraC"/>
</dbReference>
<evidence type="ECO:0000259" key="6">
    <source>
        <dbReference type="PROSITE" id="PS01124"/>
    </source>
</evidence>
<evidence type="ECO:0000256" key="3">
    <source>
        <dbReference type="ARBA" id="ARBA00023125"/>
    </source>
</evidence>
<dbReference type="SUPFAM" id="SSF46689">
    <property type="entry name" value="Homeodomain-like"/>
    <property type="match status" value="2"/>
</dbReference>
<evidence type="ECO:0000256" key="2">
    <source>
        <dbReference type="ARBA" id="ARBA00023015"/>
    </source>
</evidence>
<name>A0A1H6VN56_9PSED</name>
<dbReference type="PROSITE" id="PS01124">
    <property type="entry name" value="HTH_ARAC_FAMILY_2"/>
    <property type="match status" value="1"/>
</dbReference>
<dbReference type="PANTHER" id="PTHR46796:SF13">
    <property type="entry name" value="HTH-TYPE TRANSCRIPTIONAL ACTIVATOR RHAS"/>
    <property type="match status" value="1"/>
</dbReference>
<dbReference type="GO" id="GO:0043565">
    <property type="term" value="F:sequence-specific DNA binding"/>
    <property type="evidence" value="ECO:0007669"/>
    <property type="project" value="InterPro"/>
</dbReference>
<dbReference type="GO" id="GO:0005737">
    <property type="term" value="C:cytoplasm"/>
    <property type="evidence" value="ECO:0007669"/>
    <property type="project" value="UniProtKB-SubCell"/>
</dbReference>
<dbReference type="InterPro" id="IPR050204">
    <property type="entry name" value="AraC_XylS_family_regulators"/>
</dbReference>
<dbReference type="Gene3D" id="1.10.10.60">
    <property type="entry name" value="Homeodomain-like"/>
    <property type="match status" value="2"/>
</dbReference>
<sequence>MSRDTLSDLLRAVRLRGAVFYYVSNWDDWAAEAPPAREIAAAVLPGAEHVMEFHLVARGSGWAAVSGLPPVRLETGDIVMFPHGDAHVISSAPGLAPQRIGAEWVFATRHLPKPMPIAFHHGVREPGSPLPVEEADTVLVCGFLGCDLRPFNPLITALPRLLHLPAARAGGWITRVIDQAARESEERGPGAEAVLERLAEMMFVDTARRYLDSLPEDATGWLAGLRDRYVGHALALLHESPAHPWSMDELSHAVGLSRSALHERFLQFLAQPPMHYLTQWRIQVGSRLLRESNRTVAAIAQEVGYESEAAFSRAFKRLVGLPPATWRRSVAAGE</sequence>
<dbReference type="InterPro" id="IPR009057">
    <property type="entry name" value="Homeodomain-like_sf"/>
</dbReference>
<proteinExistence type="predicted"/>
<dbReference type="SMART" id="SM00342">
    <property type="entry name" value="HTH_ARAC"/>
    <property type="match status" value="1"/>
</dbReference>
<dbReference type="InterPro" id="IPR018062">
    <property type="entry name" value="HTH_AraC-typ_CS"/>
</dbReference>
<dbReference type="InterPro" id="IPR020449">
    <property type="entry name" value="Tscrpt_reg_AraC-type_HTH"/>
</dbReference>
<dbReference type="PANTHER" id="PTHR46796">
    <property type="entry name" value="HTH-TYPE TRANSCRIPTIONAL ACTIVATOR RHAS-RELATED"/>
    <property type="match status" value="1"/>
</dbReference>
<reference evidence="8" key="1">
    <citation type="submission" date="2016-10" db="EMBL/GenBank/DDBJ databases">
        <authorList>
            <person name="Varghese N."/>
            <person name="Submissions S."/>
        </authorList>
    </citation>
    <scope>NUCLEOTIDE SEQUENCE [LARGE SCALE GENOMIC DNA]</scope>
    <source>
        <strain evidence="8">LMG 25967</strain>
    </source>
</reference>
<dbReference type="InterPro" id="IPR032783">
    <property type="entry name" value="AraC_lig"/>
</dbReference>
<keyword evidence="3 7" id="KW-0238">DNA-binding</keyword>
<feature type="domain" description="HTH araC/xylS-type" evidence="6">
    <location>
        <begin position="231"/>
        <end position="329"/>
    </location>
</feature>
<accession>A0A1H6VN56</accession>
<dbReference type="GO" id="GO:0009893">
    <property type="term" value="P:positive regulation of metabolic process"/>
    <property type="evidence" value="ECO:0007669"/>
    <property type="project" value="UniProtKB-ARBA"/>
</dbReference>
<dbReference type="PRINTS" id="PR00032">
    <property type="entry name" value="HTHARAC"/>
</dbReference>
<evidence type="ECO:0000256" key="5">
    <source>
        <dbReference type="ARBA" id="ARBA00037345"/>
    </source>
</evidence>
<gene>
    <name evidence="7" type="ORF">SAMN05216201_104157</name>
</gene>
<dbReference type="OrthoDB" id="9783876at2"/>
<evidence type="ECO:0000313" key="8">
    <source>
        <dbReference type="Proteomes" id="UP000242930"/>
    </source>
</evidence>
<comment type="subcellular location">
    <subcellularLocation>
        <location evidence="1">Cytoplasm</location>
    </subcellularLocation>
</comment>
<evidence type="ECO:0000256" key="4">
    <source>
        <dbReference type="ARBA" id="ARBA00023163"/>
    </source>
</evidence>
<dbReference type="Proteomes" id="UP000242930">
    <property type="component" value="Unassembled WGS sequence"/>
</dbReference>
<keyword evidence="4" id="KW-0804">Transcription</keyword>
<dbReference type="EMBL" id="FNZE01000004">
    <property type="protein sequence ID" value="SEJ06061.1"/>
    <property type="molecule type" value="Genomic_DNA"/>
</dbReference>
<dbReference type="Pfam" id="PF12833">
    <property type="entry name" value="HTH_18"/>
    <property type="match status" value="1"/>
</dbReference>
<dbReference type="RefSeq" id="WP_090308743.1">
    <property type="nucleotide sequence ID" value="NZ_FNZE01000004.1"/>
</dbReference>
<comment type="function">
    <text evidence="5">Regulatory protein of the TOL plasmid xyl operons. XylS activates the xylXYZLTEGFJQKIH operon required for the degradation of toluene, m-xylene and p-xylene.</text>
</comment>
<dbReference type="PROSITE" id="PS00041">
    <property type="entry name" value="HTH_ARAC_FAMILY_1"/>
    <property type="match status" value="1"/>
</dbReference>
<organism evidence="7 8">
    <name type="scientific">Pseudomonas linyingensis</name>
    <dbReference type="NCBI Taxonomy" id="915471"/>
    <lineage>
        <taxon>Bacteria</taxon>
        <taxon>Pseudomonadati</taxon>
        <taxon>Pseudomonadota</taxon>
        <taxon>Gammaproteobacteria</taxon>
        <taxon>Pseudomonadales</taxon>
        <taxon>Pseudomonadaceae</taxon>
        <taxon>Pseudomonas</taxon>
    </lineage>
</organism>
<protein>
    <submittedName>
        <fullName evidence="7">AraC-type DNA-binding protein</fullName>
    </submittedName>
</protein>
<dbReference type="GO" id="GO:0003700">
    <property type="term" value="F:DNA-binding transcription factor activity"/>
    <property type="evidence" value="ECO:0007669"/>
    <property type="project" value="InterPro"/>
</dbReference>
<evidence type="ECO:0000256" key="1">
    <source>
        <dbReference type="ARBA" id="ARBA00004496"/>
    </source>
</evidence>
<dbReference type="STRING" id="915471.SAMN05216201_104157"/>
<keyword evidence="2" id="KW-0805">Transcription regulation</keyword>
<dbReference type="AlphaFoldDB" id="A0A1H6VN56"/>
<evidence type="ECO:0000313" key="7">
    <source>
        <dbReference type="EMBL" id="SEJ06061.1"/>
    </source>
</evidence>